<dbReference type="HAMAP" id="MF_01428">
    <property type="entry name" value="Glu_Q_tRNA_synth"/>
    <property type="match status" value="1"/>
</dbReference>
<dbReference type="SUPFAM" id="SSF52374">
    <property type="entry name" value="Nucleotidylyl transferase"/>
    <property type="match status" value="1"/>
</dbReference>
<keyword evidence="4" id="KW-0862">Zinc</keyword>
<keyword evidence="2" id="KW-0479">Metal-binding</keyword>
<dbReference type="PANTHER" id="PTHR43311:SF1">
    <property type="entry name" value="GLUTAMYL-Q TRNA(ASP) SYNTHETASE"/>
    <property type="match status" value="1"/>
</dbReference>
<keyword evidence="1 8" id="KW-0436">Ligase</keyword>
<gene>
    <name evidence="8" type="primary">gluQ</name>
    <name evidence="8" type="ORF">CI610_02670</name>
</gene>
<dbReference type="InterPro" id="IPR049940">
    <property type="entry name" value="GluQ/Sye"/>
</dbReference>
<dbReference type="GO" id="GO:0006424">
    <property type="term" value="P:glutamyl-tRNA aminoacylation"/>
    <property type="evidence" value="ECO:0007669"/>
    <property type="project" value="InterPro"/>
</dbReference>
<dbReference type="GO" id="GO:0005829">
    <property type="term" value="C:cytosol"/>
    <property type="evidence" value="ECO:0007669"/>
    <property type="project" value="TreeGrafter"/>
</dbReference>
<dbReference type="Gene3D" id="3.40.50.620">
    <property type="entry name" value="HUPs"/>
    <property type="match status" value="1"/>
</dbReference>
<evidence type="ECO:0000256" key="2">
    <source>
        <dbReference type="ARBA" id="ARBA00022723"/>
    </source>
</evidence>
<dbReference type="PANTHER" id="PTHR43311">
    <property type="entry name" value="GLUTAMATE--TRNA LIGASE"/>
    <property type="match status" value="1"/>
</dbReference>
<dbReference type="GO" id="GO:0004818">
    <property type="term" value="F:glutamate-tRNA ligase activity"/>
    <property type="evidence" value="ECO:0007669"/>
    <property type="project" value="TreeGrafter"/>
</dbReference>
<keyword evidence="3" id="KW-0547">Nucleotide-binding</keyword>
<name>A0A2H9T585_9ZZZZ</name>
<dbReference type="InterPro" id="IPR014729">
    <property type="entry name" value="Rossmann-like_a/b/a_fold"/>
</dbReference>
<keyword evidence="6" id="KW-0030">Aminoacyl-tRNA synthetase</keyword>
<dbReference type="Pfam" id="PF00749">
    <property type="entry name" value="tRNA-synt_1c"/>
    <property type="match status" value="1"/>
</dbReference>
<dbReference type="GO" id="GO:0005524">
    <property type="term" value="F:ATP binding"/>
    <property type="evidence" value="ECO:0007669"/>
    <property type="project" value="UniProtKB-KW"/>
</dbReference>
<evidence type="ECO:0000259" key="7">
    <source>
        <dbReference type="Pfam" id="PF00749"/>
    </source>
</evidence>
<dbReference type="InterPro" id="IPR020058">
    <property type="entry name" value="Glu/Gln-tRNA-synth_Ib_cat-dom"/>
</dbReference>
<dbReference type="AlphaFoldDB" id="A0A2H9T585"/>
<dbReference type="InterPro" id="IPR000924">
    <property type="entry name" value="Glu/Gln-tRNA-synth"/>
</dbReference>
<evidence type="ECO:0000313" key="8">
    <source>
        <dbReference type="EMBL" id="PJE78390.1"/>
    </source>
</evidence>
<keyword evidence="5" id="KW-0067">ATP-binding</keyword>
<evidence type="ECO:0000256" key="4">
    <source>
        <dbReference type="ARBA" id="ARBA00022833"/>
    </source>
</evidence>
<dbReference type="GO" id="GO:0008270">
    <property type="term" value="F:zinc ion binding"/>
    <property type="evidence" value="ECO:0007669"/>
    <property type="project" value="InterPro"/>
</dbReference>
<accession>A0A2H9T585</accession>
<evidence type="ECO:0000256" key="6">
    <source>
        <dbReference type="ARBA" id="ARBA00023146"/>
    </source>
</evidence>
<dbReference type="PRINTS" id="PR00987">
    <property type="entry name" value="TRNASYNTHGLU"/>
</dbReference>
<dbReference type="EC" id="6.1.1.-" evidence="8"/>
<reference evidence="8" key="1">
    <citation type="journal article" date="2017" name="Appl. Environ. Microbiol.">
        <title>Molecular characterization of an Endozoicomonas-like organism causing infection in king scallop Pecten maximus L.</title>
        <authorList>
            <person name="Cano I."/>
            <person name="van Aerle R."/>
            <person name="Ross S."/>
            <person name="Verner-Jeffreys D.W."/>
            <person name="Paley R.K."/>
            <person name="Rimmer G."/>
            <person name="Ryder D."/>
            <person name="Hooper P."/>
            <person name="Stone D."/>
            <person name="Feist S.W."/>
        </authorList>
    </citation>
    <scope>NUCLEOTIDE SEQUENCE</scope>
</reference>
<dbReference type="NCBIfam" id="TIGR03838">
    <property type="entry name" value="queuosine_YadB"/>
    <property type="match status" value="1"/>
</dbReference>
<evidence type="ECO:0000256" key="3">
    <source>
        <dbReference type="ARBA" id="ARBA00022741"/>
    </source>
</evidence>
<dbReference type="GO" id="GO:0006400">
    <property type="term" value="P:tRNA modification"/>
    <property type="evidence" value="ECO:0007669"/>
    <property type="project" value="InterPro"/>
</dbReference>
<evidence type="ECO:0000256" key="5">
    <source>
        <dbReference type="ARBA" id="ARBA00022840"/>
    </source>
</evidence>
<sequence>MDNHHYIGRFAPSPSGPLHFGSLVTALASFLDARANDGRWLVRIEDIDFPRVVSGAAEQILKALEVYGLHWDSSVLYQSQRQDGYQSVLDDLYKKGCLYPCMCTRKSLSAYHGLYPGFCRARSVKPKIPYALRLRCHDKEVSFIDRIQGKYVYRLTPEDDFILRRKDGLFAYQLAVCVDDDFQNITHIVRGCDLLEATPRQCYMQSLLGYDQPLYGHIPVITTASFGMKLSKQNHAKPLSFDRPKIALIRALKVLGLNAINDLIACSVADIIRWGIENWTIRKVPVKRAIEETEANTY</sequence>
<dbReference type="NCBIfam" id="NF004314">
    <property type="entry name" value="PRK05710.1-3"/>
    <property type="match status" value="1"/>
</dbReference>
<comment type="caution">
    <text evidence="8">The sequence shown here is derived from an EMBL/GenBank/DDBJ whole genome shotgun (WGS) entry which is preliminary data.</text>
</comment>
<proteinExistence type="inferred from homology"/>
<dbReference type="InterPro" id="IPR022380">
    <property type="entry name" value="Glu-Q_tRNA(Asp)_Synthase"/>
</dbReference>
<dbReference type="EMBL" id="NSIT01000190">
    <property type="protein sequence ID" value="PJE78390.1"/>
    <property type="molecule type" value="Genomic_DNA"/>
</dbReference>
<organism evidence="8">
    <name type="scientific">invertebrate metagenome</name>
    <dbReference type="NCBI Taxonomy" id="1711999"/>
    <lineage>
        <taxon>unclassified sequences</taxon>
        <taxon>metagenomes</taxon>
        <taxon>organismal metagenomes</taxon>
    </lineage>
</organism>
<protein>
    <submittedName>
        <fullName evidence="8">Glutamyl-Q tRNA(Asp) synthetase</fullName>
        <ecNumber evidence="8">6.1.1.-</ecNumber>
    </submittedName>
</protein>
<dbReference type="FunFam" id="3.40.50.620:FF:000093">
    <property type="entry name" value="Glutamyl-Q tRNA(Asp) synthetase"/>
    <property type="match status" value="1"/>
</dbReference>
<evidence type="ECO:0000256" key="1">
    <source>
        <dbReference type="ARBA" id="ARBA00022598"/>
    </source>
</evidence>
<feature type="domain" description="Glutamyl/glutaminyl-tRNA synthetase class Ib catalytic" evidence="7">
    <location>
        <begin position="9"/>
        <end position="258"/>
    </location>
</feature>